<feature type="region of interest" description="Disordered" evidence="1">
    <location>
        <begin position="93"/>
        <end position="132"/>
    </location>
</feature>
<evidence type="ECO:0000313" key="4">
    <source>
        <dbReference type="Proteomes" id="UP000489600"/>
    </source>
</evidence>
<name>A0A565BA73_9BRAS</name>
<dbReference type="Pfam" id="PF14111">
    <property type="entry name" value="DUF4283"/>
    <property type="match status" value="1"/>
</dbReference>
<feature type="compositionally biased region" description="Low complexity" evidence="1">
    <location>
        <begin position="101"/>
        <end position="121"/>
    </location>
</feature>
<feature type="domain" description="DUF4283" evidence="2">
    <location>
        <begin position="181"/>
        <end position="260"/>
    </location>
</feature>
<dbReference type="InterPro" id="IPR040256">
    <property type="entry name" value="At4g02000-like"/>
</dbReference>
<proteinExistence type="predicted"/>
<sequence length="591" mass="64388">MLSSPLLPPPRLPPDTARSSPSSSHPLLPLSLNGVEMPDLVSSPLIGSDSAPLFPKSVLEKGVLGKDPPPSSASSSLLAPVLKGQAISSSALHKTSRIGVSSSKSGKTSSSSSLPHGSSPTKASPVASSIPKVSSTGFNWTENINPSFRIPDSTVPVTVSPDGRPRVKVPNVVFERGAKIHSDYIVGIFYGNAPSYGKVWGVLNFLWGKDKKVTVHSLTSNAFLFHISSAALHRRVLQHELWRVGDSPFFVTEWKASYSLNPPSLERAPIWATTQYIPFDLVTEEGMSYIAKPLGKVVDAKPFTSINSAQIKVIMDLSKPLPKELEIEREDDGVVPNRTSSCEAQQSGNGATVSTLFDTSHPKETTLSKGIVIRVNLLYLVSRKVQLWYLGLSQSLERMVGVTYLQRMLLLNLPKKSVISSSGKGSCNENRINDVASPVSKMHNSPPKLELKCVNQFEFLSQDGEKMESDKQLAIIAQPSPPSTQSLAIVSITPHKKKRKRILSGSPTSGDGFPLHRPLTNWIKSKPVSFGALLETHVRKSNINHILSSIGPEWLSISNYQHSDLDKIWIIYKAPTKVKHLFSDLQSITVE</sequence>
<evidence type="ECO:0000259" key="2">
    <source>
        <dbReference type="Pfam" id="PF14111"/>
    </source>
</evidence>
<feature type="region of interest" description="Disordered" evidence="1">
    <location>
        <begin position="1"/>
        <end position="34"/>
    </location>
</feature>
<evidence type="ECO:0000313" key="3">
    <source>
        <dbReference type="EMBL" id="VVA98519.1"/>
    </source>
</evidence>
<accession>A0A565BA73</accession>
<feature type="compositionally biased region" description="Low complexity" evidence="1">
    <location>
        <begin position="19"/>
        <end position="32"/>
    </location>
</feature>
<dbReference type="AlphaFoldDB" id="A0A565BA73"/>
<dbReference type="PANTHER" id="PTHR31286:SF159">
    <property type="entry name" value="DUF4283 DOMAIN-CONTAINING PROTEIN"/>
    <property type="match status" value="1"/>
</dbReference>
<keyword evidence="4" id="KW-1185">Reference proteome</keyword>
<comment type="caution">
    <text evidence="3">The sequence shown here is derived from an EMBL/GenBank/DDBJ whole genome shotgun (WGS) entry which is preliminary data.</text>
</comment>
<gene>
    <name evidence="3" type="ORF">ANE_LOCUS8964</name>
</gene>
<feature type="compositionally biased region" description="Pro residues" evidence="1">
    <location>
        <begin position="1"/>
        <end position="13"/>
    </location>
</feature>
<reference evidence="3" key="1">
    <citation type="submission" date="2019-07" db="EMBL/GenBank/DDBJ databases">
        <authorList>
            <person name="Dittberner H."/>
        </authorList>
    </citation>
    <scope>NUCLEOTIDE SEQUENCE [LARGE SCALE GENOMIC DNA]</scope>
</reference>
<organism evidence="3 4">
    <name type="scientific">Arabis nemorensis</name>
    <dbReference type="NCBI Taxonomy" id="586526"/>
    <lineage>
        <taxon>Eukaryota</taxon>
        <taxon>Viridiplantae</taxon>
        <taxon>Streptophyta</taxon>
        <taxon>Embryophyta</taxon>
        <taxon>Tracheophyta</taxon>
        <taxon>Spermatophyta</taxon>
        <taxon>Magnoliopsida</taxon>
        <taxon>eudicotyledons</taxon>
        <taxon>Gunneridae</taxon>
        <taxon>Pentapetalae</taxon>
        <taxon>rosids</taxon>
        <taxon>malvids</taxon>
        <taxon>Brassicales</taxon>
        <taxon>Brassicaceae</taxon>
        <taxon>Arabideae</taxon>
        <taxon>Arabis</taxon>
    </lineage>
</organism>
<protein>
    <recommendedName>
        <fullName evidence="2">DUF4283 domain-containing protein</fullName>
    </recommendedName>
</protein>
<dbReference type="OrthoDB" id="1110902at2759"/>
<dbReference type="InterPro" id="IPR025558">
    <property type="entry name" value="DUF4283"/>
</dbReference>
<dbReference type="EMBL" id="CABITT030000003">
    <property type="protein sequence ID" value="VVA98519.1"/>
    <property type="molecule type" value="Genomic_DNA"/>
</dbReference>
<dbReference type="Proteomes" id="UP000489600">
    <property type="component" value="Unassembled WGS sequence"/>
</dbReference>
<evidence type="ECO:0000256" key="1">
    <source>
        <dbReference type="SAM" id="MobiDB-lite"/>
    </source>
</evidence>
<dbReference type="PANTHER" id="PTHR31286">
    <property type="entry name" value="GLYCINE-RICH CELL WALL STRUCTURAL PROTEIN 1.8-LIKE"/>
    <property type="match status" value="1"/>
</dbReference>